<dbReference type="AlphaFoldDB" id="A0A1H9Q5E3"/>
<name>A0A1H9Q5E3_9BACI</name>
<comment type="caution">
    <text evidence="1">The sequence shown here is derived from an EMBL/GenBank/DDBJ whole genome shotgun (WGS) entry which is preliminary data.</text>
</comment>
<dbReference type="EMBL" id="FOEL01000017">
    <property type="protein sequence ID" value="SER55642.1"/>
    <property type="molecule type" value="Genomic_DNA"/>
</dbReference>
<evidence type="ECO:0000313" key="1">
    <source>
        <dbReference type="EMBL" id="SER55642.1"/>
    </source>
</evidence>
<accession>A0A1H9Q5E3</accession>
<gene>
    <name evidence="1" type="ORF">SAMN02787113_04050</name>
</gene>
<dbReference type="RefSeq" id="WP_255319032.1">
    <property type="nucleotide sequence ID" value="NZ_BJOM01000019.1"/>
</dbReference>
<organism evidence="1 2">
    <name type="scientific">Lysinibacillus fusiformis</name>
    <dbReference type="NCBI Taxonomy" id="28031"/>
    <lineage>
        <taxon>Bacteria</taxon>
        <taxon>Bacillati</taxon>
        <taxon>Bacillota</taxon>
        <taxon>Bacilli</taxon>
        <taxon>Bacillales</taxon>
        <taxon>Bacillaceae</taxon>
        <taxon>Lysinibacillus</taxon>
    </lineage>
</organism>
<dbReference type="Proteomes" id="UP000199410">
    <property type="component" value="Unassembled WGS sequence"/>
</dbReference>
<reference evidence="1 2" key="1">
    <citation type="submission" date="2016-10" db="EMBL/GenBank/DDBJ databases">
        <authorList>
            <person name="Varghese N."/>
            <person name="Submissions S."/>
        </authorList>
    </citation>
    <scope>NUCLEOTIDE SEQUENCE [LARGE SCALE GENOMIC DNA]</scope>
    <source>
        <strain evidence="1 2">TC-13</strain>
    </source>
</reference>
<protein>
    <submittedName>
        <fullName evidence="1">Uncharacterized protein</fullName>
    </submittedName>
</protein>
<evidence type="ECO:0000313" key="2">
    <source>
        <dbReference type="Proteomes" id="UP000199410"/>
    </source>
</evidence>
<proteinExistence type="predicted"/>
<sequence>MSYVIQATEKNRGIGSEYETKALLYLMNFRTDSNDISYYITSMI</sequence>